<reference evidence="2" key="1">
    <citation type="submission" date="2016-10" db="EMBL/GenBank/DDBJ databases">
        <authorList>
            <person name="Varghese N."/>
            <person name="Submissions S."/>
        </authorList>
    </citation>
    <scope>NUCLEOTIDE SEQUENCE [LARGE SCALE GENOMIC DNA]</scope>
    <source>
        <strain evidence="2">LMG 26031</strain>
    </source>
</reference>
<name>A0A1H6QFH8_9BURK</name>
<dbReference type="Pfam" id="PF05354">
    <property type="entry name" value="Phage_attach"/>
    <property type="match status" value="1"/>
</dbReference>
<keyword evidence="2" id="KW-1185">Reference proteome</keyword>
<accession>A0A1H6QFH8</accession>
<dbReference type="STRING" id="667676.SAMN05192539_1001315"/>
<dbReference type="AlphaFoldDB" id="A0A1H6QFH8"/>
<dbReference type="OrthoDB" id="8595390at2"/>
<dbReference type="Gene3D" id="2.40.10.180">
    <property type="entry name" value="Phage tail proteins"/>
    <property type="match status" value="1"/>
</dbReference>
<dbReference type="Proteomes" id="UP000198866">
    <property type="component" value="Unassembled WGS sequence"/>
</dbReference>
<dbReference type="InterPro" id="IPR008018">
    <property type="entry name" value="Phage_tail_attach_FII"/>
</dbReference>
<dbReference type="EMBL" id="FNYE01000001">
    <property type="protein sequence ID" value="SEI42469.1"/>
    <property type="molecule type" value="Genomic_DNA"/>
</dbReference>
<proteinExistence type="predicted"/>
<dbReference type="RefSeq" id="WP_090861967.1">
    <property type="nucleotide sequence ID" value="NZ_FNYE01000001.1"/>
</dbReference>
<dbReference type="InterPro" id="IPR053734">
    <property type="entry name" value="Phage_Head-Tail_Connect_sf"/>
</dbReference>
<gene>
    <name evidence="1" type="ORF">SAMN05192539_1001315</name>
</gene>
<evidence type="ECO:0000313" key="1">
    <source>
        <dbReference type="EMBL" id="SEI42469.1"/>
    </source>
</evidence>
<evidence type="ECO:0000313" key="2">
    <source>
        <dbReference type="Proteomes" id="UP000198866"/>
    </source>
</evidence>
<dbReference type="GO" id="GO:0019068">
    <property type="term" value="P:virion assembly"/>
    <property type="evidence" value="ECO:0007669"/>
    <property type="project" value="InterPro"/>
</dbReference>
<protein>
    <submittedName>
        <fullName evidence="1">Uncharacterized protein</fullName>
    </submittedName>
</protein>
<sequence length="112" mass="11943">MPIDWNAVVIGPLQGVFGEPVSYTSILGGSFQITGVYDKAFFAVNVETGSLVSTSQPTLGVQLSQFPSNYLPQQGDQLLIVGTGEQWEVREVHSDGKGGARLMLNVTGQTDV</sequence>
<organism evidence="1 2">
    <name type="scientific">Paraburkholderia diazotrophica</name>
    <dbReference type="NCBI Taxonomy" id="667676"/>
    <lineage>
        <taxon>Bacteria</taxon>
        <taxon>Pseudomonadati</taxon>
        <taxon>Pseudomonadota</taxon>
        <taxon>Betaproteobacteria</taxon>
        <taxon>Burkholderiales</taxon>
        <taxon>Burkholderiaceae</taxon>
        <taxon>Paraburkholderia</taxon>
    </lineage>
</organism>